<evidence type="ECO:0000313" key="3">
    <source>
        <dbReference type="Proteomes" id="UP001057738"/>
    </source>
</evidence>
<name>A0ABY5Q492_9ACTN</name>
<dbReference type="Pfam" id="PF04149">
    <property type="entry name" value="DUF397"/>
    <property type="match status" value="1"/>
</dbReference>
<dbReference type="RefSeq" id="WP_257856967.1">
    <property type="nucleotide sequence ID" value="NZ_CP102514.1"/>
</dbReference>
<accession>A0ABY5Q492</accession>
<evidence type="ECO:0000259" key="1">
    <source>
        <dbReference type="Pfam" id="PF04149"/>
    </source>
</evidence>
<protein>
    <submittedName>
        <fullName evidence="2">DUF397 domain-containing protein</fullName>
    </submittedName>
</protein>
<gene>
    <name evidence="2" type="ORF">NRK68_26595</name>
</gene>
<organism evidence="2 3">
    <name type="scientific">Streptomyces yangpuensis</name>
    <dbReference type="NCBI Taxonomy" id="1648182"/>
    <lineage>
        <taxon>Bacteria</taxon>
        <taxon>Bacillati</taxon>
        <taxon>Actinomycetota</taxon>
        <taxon>Actinomycetes</taxon>
        <taxon>Kitasatosporales</taxon>
        <taxon>Streptomycetaceae</taxon>
        <taxon>Streptomyces</taxon>
    </lineage>
</organism>
<proteinExistence type="predicted"/>
<evidence type="ECO:0000313" key="2">
    <source>
        <dbReference type="EMBL" id="UUY50478.1"/>
    </source>
</evidence>
<dbReference type="Proteomes" id="UP001057738">
    <property type="component" value="Chromosome"/>
</dbReference>
<dbReference type="InterPro" id="IPR007278">
    <property type="entry name" value="DUF397"/>
</dbReference>
<keyword evidence="3" id="KW-1185">Reference proteome</keyword>
<dbReference type="EMBL" id="CP102514">
    <property type="protein sequence ID" value="UUY50478.1"/>
    <property type="molecule type" value="Genomic_DNA"/>
</dbReference>
<dbReference type="GeneID" id="95577092"/>
<sequence length="51" mass="5194">MPFGGTGHDTSTCRHQIAIRDSKAPQGAALLIAPSSFAVIVEGVRSGQLGS</sequence>
<feature type="domain" description="DUF397" evidence="1">
    <location>
        <begin position="15"/>
        <end position="45"/>
    </location>
</feature>
<reference evidence="2" key="1">
    <citation type="submission" date="2022-08" db="EMBL/GenBank/DDBJ databases">
        <authorList>
            <person name="Tian L."/>
        </authorList>
    </citation>
    <scope>NUCLEOTIDE SEQUENCE</scope>
    <source>
        <strain evidence="2">CM253</strain>
    </source>
</reference>